<evidence type="ECO:0000313" key="7">
    <source>
        <dbReference type="EMBL" id="KPC49288.1"/>
    </source>
</evidence>
<feature type="transmembrane region" description="Helical" evidence="6">
    <location>
        <begin position="313"/>
        <end position="333"/>
    </location>
</feature>
<dbReference type="InterPro" id="IPR036259">
    <property type="entry name" value="MFS_trans_sf"/>
</dbReference>
<evidence type="ECO:0000256" key="4">
    <source>
        <dbReference type="ARBA" id="ARBA00022989"/>
    </source>
</evidence>
<evidence type="ECO:0000256" key="2">
    <source>
        <dbReference type="ARBA" id="ARBA00022475"/>
    </source>
</evidence>
<feature type="transmembrane region" description="Helical" evidence="6">
    <location>
        <begin position="80"/>
        <end position="100"/>
    </location>
</feature>
<dbReference type="InterPro" id="IPR011701">
    <property type="entry name" value="MFS"/>
</dbReference>
<name>A0A0N1JRJ1_9NEIS</name>
<feature type="transmembrane region" description="Helical" evidence="6">
    <location>
        <begin position="288"/>
        <end position="307"/>
    </location>
</feature>
<dbReference type="EMBL" id="LAQT01000037">
    <property type="protein sequence ID" value="KPC49288.1"/>
    <property type="molecule type" value="Genomic_DNA"/>
</dbReference>
<keyword evidence="8" id="KW-1185">Reference proteome</keyword>
<keyword evidence="5 6" id="KW-0472">Membrane</keyword>
<feature type="transmembrane region" description="Helical" evidence="6">
    <location>
        <begin position="257"/>
        <end position="276"/>
    </location>
</feature>
<dbReference type="CDD" id="cd06173">
    <property type="entry name" value="MFS_MefA_like"/>
    <property type="match status" value="1"/>
</dbReference>
<dbReference type="STRING" id="857265.WG78_20370"/>
<organism evidence="7 8">
    <name type="scientific">Amantichitinum ursilacus</name>
    <dbReference type="NCBI Taxonomy" id="857265"/>
    <lineage>
        <taxon>Bacteria</taxon>
        <taxon>Pseudomonadati</taxon>
        <taxon>Pseudomonadota</taxon>
        <taxon>Betaproteobacteria</taxon>
        <taxon>Neisseriales</taxon>
        <taxon>Chitinibacteraceae</taxon>
        <taxon>Amantichitinum</taxon>
    </lineage>
</organism>
<gene>
    <name evidence="7" type="ORF">WG78_20370</name>
</gene>
<evidence type="ECO:0000256" key="6">
    <source>
        <dbReference type="SAM" id="Phobius"/>
    </source>
</evidence>
<dbReference type="GO" id="GO:0005886">
    <property type="term" value="C:plasma membrane"/>
    <property type="evidence" value="ECO:0007669"/>
    <property type="project" value="UniProtKB-SubCell"/>
</dbReference>
<feature type="transmembrane region" description="Helical" evidence="6">
    <location>
        <begin position="48"/>
        <end position="68"/>
    </location>
</feature>
<comment type="subcellular location">
    <subcellularLocation>
        <location evidence="1">Cell membrane</location>
        <topology evidence="1">Multi-pass membrane protein</topology>
    </subcellularLocation>
</comment>
<feature type="transmembrane region" description="Helical" evidence="6">
    <location>
        <begin position="380"/>
        <end position="397"/>
    </location>
</feature>
<feature type="transmembrane region" description="Helical" evidence="6">
    <location>
        <begin position="166"/>
        <end position="190"/>
    </location>
</feature>
<accession>A0A0N1JRJ1</accession>
<proteinExistence type="predicted"/>
<keyword evidence="2" id="KW-1003">Cell membrane</keyword>
<reference evidence="7 8" key="1">
    <citation type="submission" date="2015-07" db="EMBL/GenBank/DDBJ databases">
        <title>Draft genome sequence of the Amantichitinum ursilacus IGB-41, a new chitin-degrading bacterium.</title>
        <authorList>
            <person name="Kirstahler P."/>
            <person name="Guenther M."/>
            <person name="Grumaz C."/>
            <person name="Rupp S."/>
            <person name="Zibek S."/>
            <person name="Sohn K."/>
        </authorList>
    </citation>
    <scope>NUCLEOTIDE SEQUENCE [LARGE SCALE GENOMIC DNA]</scope>
    <source>
        <strain evidence="7 8">IGB-41</strain>
    </source>
</reference>
<dbReference type="PANTHER" id="PTHR23513">
    <property type="entry name" value="INTEGRAL MEMBRANE EFFLUX PROTEIN-RELATED"/>
    <property type="match status" value="1"/>
</dbReference>
<evidence type="ECO:0000256" key="1">
    <source>
        <dbReference type="ARBA" id="ARBA00004651"/>
    </source>
</evidence>
<evidence type="ECO:0000313" key="8">
    <source>
        <dbReference type="Proteomes" id="UP000037939"/>
    </source>
</evidence>
<protein>
    <submittedName>
        <fullName evidence="7">Enterobactin exporter EntS</fullName>
    </submittedName>
</protein>
<keyword evidence="3 6" id="KW-0812">Transmembrane</keyword>
<evidence type="ECO:0000256" key="5">
    <source>
        <dbReference type="ARBA" id="ARBA00023136"/>
    </source>
</evidence>
<feature type="transmembrane region" description="Helical" evidence="6">
    <location>
        <begin position="226"/>
        <end position="245"/>
    </location>
</feature>
<dbReference type="Gene3D" id="1.20.1250.20">
    <property type="entry name" value="MFS general substrate transporter like domains"/>
    <property type="match status" value="1"/>
</dbReference>
<sequence>MFDPLRHSLARVGPSFRHLLSCDGLTQLTVMIGQLALPWWIIHAGNTADLATYGVVLAAVVLIGMPLLSPLGDRFAKRNLICGAMGWYAVHAAALAWLAGRSQYHGGWLLALAASQELAFCLYMPAASSIAAELVSSADLPLALNLQKGAESAGRLLGPALAGITLAAWGTAATLWIHAALLVAAMLLALKIPTGQRARDHVRNGWWPELKAGMAPAWRVPVERGWLLVNTVSWLFMYPAISMLVPVKVKALGLSSVWLGTCEAAVSVGMLLGTLGLSQRIVNRVGRFYARVGGGVSMGLTLAVVGFTAHPYVMTLAFFLTGLGSSVTTLVGLTHRTLARPPAFRGRMSSAGFAITQVASTLGPALAGVALLHWAITPVYVVFGLLTAVTSSWLAWVPGFRHMMQLNHIEVDNWYGRNWPHVFAAADPMPAAQRDEHPTPPR</sequence>
<feature type="transmembrane region" description="Helical" evidence="6">
    <location>
        <begin position="353"/>
        <end position="374"/>
    </location>
</feature>
<dbReference type="SUPFAM" id="SSF103473">
    <property type="entry name" value="MFS general substrate transporter"/>
    <property type="match status" value="1"/>
</dbReference>
<dbReference type="PANTHER" id="PTHR23513:SF6">
    <property type="entry name" value="MAJOR FACILITATOR SUPERFAMILY ASSOCIATED DOMAIN-CONTAINING PROTEIN"/>
    <property type="match status" value="1"/>
</dbReference>
<comment type="caution">
    <text evidence="7">The sequence shown here is derived from an EMBL/GenBank/DDBJ whole genome shotgun (WGS) entry which is preliminary data.</text>
</comment>
<dbReference type="Proteomes" id="UP000037939">
    <property type="component" value="Unassembled WGS sequence"/>
</dbReference>
<dbReference type="RefSeq" id="WP_161805170.1">
    <property type="nucleotide sequence ID" value="NZ_LAQT01000037.1"/>
</dbReference>
<keyword evidence="4 6" id="KW-1133">Transmembrane helix</keyword>
<evidence type="ECO:0000256" key="3">
    <source>
        <dbReference type="ARBA" id="ARBA00022692"/>
    </source>
</evidence>
<dbReference type="GO" id="GO:0022857">
    <property type="term" value="F:transmembrane transporter activity"/>
    <property type="evidence" value="ECO:0007669"/>
    <property type="project" value="InterPro"/>
</dbReference>
<dbReference type="Pfam" id="PF07690">
    <property type="entry name" value="MFS_1"/>
    <property type="match status" value="1"/>
</dbReference>
<dbReference type="AlphaFoldDB" id="A0A0N1JRJ1"/>